<comment type="caution">
    <text evidence="1">The sequence shown here is derived from an EMBL/GenBank/DDBJ whole genome shotgun (WGS) entry which is preliminary data.</text>
</comment>
<dbReference type="Proteomes" id="UP000796880">
    <property type="component" value="Unassembled WGS sequence"/>
</dbReference>
<proteinExistence type="predicted"/>
<organism evidence="1 2">
    <name type="scientific">Rhamnella rubrinervis</name>
    <dbReference type="NCBI Taxonomy" id="2594499"/>
    <lineage>
        <taxon>Eukaryota</taxon>
        <taxon>Viridiplantae</taxon>
        <taxon>Streptophyta</taxon>
        <taxon>Embryophyta</taxon>
        <taxon>Tracheophyta</taxon>
        <taxon>Spermatophyta</taxon>
        <taxon>Magnoliopsida</taxon>
        <taxon>eudicotyledons</taxon>
        <taxon>Gunneridae</taxon>
        <taxon>Pentapetalae</taxon>
        <taxon>rosids</taxon>
        <taxon>fabids</taxon>
        <taxon>Rosales</taxon>
        <taxon>Rhamnaceae</taxon>
        <taxon>rhamnoid group</taxon>
        <taxon>Rhamneae</taxon>
        <taxon>Rhamnella</taxon>
    </lineage>
</organism>
<protein>
    <submittedName>
        <fullName evidence="1">Uncharacterized protein</fullName>
    </submittedName>
</protein>
<gene>
    <name evidence="1" type="ORF">FNV43_RR07667</name>
</gene>
<reference evidence="1" key="1">
    <citation type="submission" date="2020-03" db="EMBL/GenBank/DDBJ databases">
        <title>A high-quality chromosome-level genome assembly of a woody plant with both climbing and erect habits, Rhamnella rubrinervis.</title>
        <authorList>
            <person name="Lu Z."/>
            <person name="Yang Y."/>
            <person name="Zhu X."/>
            <person name="Sun Y."/>
        </authorList>
    </citation>
    <scope>NUCLEOTIDE SEQUENCE</scope>
    <source>
        <strain evidence="1">BYM</strain>
        <tissue evidence="1">Leaf</tissue>
    </source>
</reference>
<dbReference type="AlphaFoldDB" id="A0A8K0HFD3"/>
<keyword evidence="2" id="KW-1185">Reference proteome</keyword>
<sequence>METQLGSPSRGIACSVTPVSDCGVRLGGSHVPRPRVLLFTREVTITLQLYATPLPAALRFDVGCSQAARP</sequence>
<name>A0A8K0HFD3_9ROSA</name>
<dbReference type="EMBL" id="VOIH02000003">
    <property type="protein sequence ID" value="KAF3451572.1"/>
    <property type="molecule type" value="Genomic_DNA"/>
</dbReference>
<evidence type="ECO:0000313" key="1">
    <source>
        <dbReference type="EMBL" id="KAF3451572.1"/>
    </source>
</evidence>
<accession>A0A8K0HFD3</accession>
<evidence type="ECO:0000313" key="2">
    <source>
        <dbReference type="Proteomes" id="UP000796880"/>
    </source>
</evidence>